<name>A0A0C9TBQ6_SPHS4</name>
<reference evidence="1 2" key="1">
    <citation type="submission" date="2014-06" db="EMBL/GenBank/DDBJ databases">
        <title>Evolutionary Origins and Diversification of the Mycorrhizal Mutualists.</title>
        <authorList>
            <consortium name="DOE Joint Genome Institute"/>
            <consortium name="Mycorrhizal Genomics Consortium"/>
            <person name="Kohler A."/>
            <person name="Kuo A."/>
            <person name="Nagy L.G."/>
            <person name="Floudas D."/>
            <person name="Copeland A."/>
            <person name="Barry K.W."/>
            <person name="Cichocki N."/>
            <person name="Veneault-Fourrey C."/>
            <person name="LaButti K."/>
            <person name="Lindquist E.A."/>
            <person name="Lipzen A."/>
            <person name="Lundell T."/>
            <person name="Morin E."/>
            <person name="Murat C."/>
            <person name="Riley R."/>
            <person name="Ohm R."/>
            <person name="Sun H."/>
            <person name="Tunlid A."/>
            <person name="Henrissat B."/>
            <person name="Grigoriev I.V."/>
            <person name="Hibbett D.S."/>
            <person name="Martin F."/>
        </authorList>
    </citation>
    <scope>NUCLEOTIDE SEQUENCE [LARGE SCALE GENOMIC DNA]</scope>
    <source>
        <strain evidence="1 2">SS14</strain>
    </source>
</reference>
<proteinExistence type="predicted"/>
<protein>
    <submittedName>
        <fullName evidence="1">Uncharacterized protein</fullName>
    </submittedName>
</protein>
<dbReference type="HOGENOM" id="CLU_204794_0_0_1"/>
<accession>A0A0C9TBQ6</accession>
<sequence length="51" mass="5769">MGVLNQYHLYLLQLFSIADDQLPQRHWDSVQDHPGSHRLLATRPIGSSAEG</sequence>
<organism evidence="1 2">
    <name type="scientific">Sphaerobolus stellatus (strain SS14)</name>
    <dbReference type="NCBI Taxonomy" id="990650"/>
    <lineage>
        <taxon>Eukaryota</taxon>
        <taxon>Fungi</taxon>
        <taxon>Dikarya</taxon>
        <taxon>Basidiomycota</taxon>
        <taxon>Agaricomycotina</taxon>
        <taxon>Agaricomycetes</taxon>
        <taxon>Phallomycetidae</taxon>
        <taxon>Geastrales</taxon>
        <taxon>Sphaerobolaceae</taxon>
        <taxon>Sphaerobolus</taxon>
    </lineage>
</organism>
<gene>
    <name evidence="1" type="ORF">M422DRAFT_38164</name>
</gene>
<evidence type="ECO:0000313" key="1">
    <source>
        <dbReference type="EMBL" id="KIJ26573.1"/>
    </source>
</evidence>
<dbReference type="EMBL" id="KN837364">
    <property type="protein sequence ID" value="KIJ26573.1"/>
    <property type="molecule type" value="Genomic_DNA"/>
</dbReference>
<dbReference type="AlphaFoldDB" id="A0A0C9TBQ6"/>
<evidence type="ECO:0000313" key="2">
    <source>
        <dbReference type="Proteomes" id="UP000054279"/>
    </source>
</evidence>
<dbReference type="Proteomes" id="UP000054279">
    <property type="component" value="Unassembled WGS sequence"/>
</dbReference>
<keyword evidence="2" id="KW-1185">Reference proteome</keyword>